<gene>
    <name evidence="5" type="ORF">GCM10025791_25410</name>
</gene>
<dbReference type="AlphaFoldDB" id="A0AAV3U3U5"/>
<dbReference type="InterPro" id="IPR011703">
    <property type="entry name" value="ATPase_AAA-3"/>
</dbReference>
<dbReference type="InterPro" id="IPR027417">
    <property type="entry name" value="P-loop_NTPase"/>
</dbReference>
<evidence type="ECO:0000259" key="4">
    <source>
        <dbReference type="SMART" id="SM00382"/>
    </source>
</evidence>
<keyword evidence="2" id="KW-0067">ATP-binding</keyword>
<feature type="domain" description="AAA+ ATPase" evidence="4">
    <location>
        <begin position="37"/>
        <end position="178"/>
    </location>
</feature>
<evidence type="ECO:0000256" key="3">
    <source>
        <dbReference type="ARBA" id="ARBA00061607"/>
    </source>
</evidence>
<dbReference type="PANTHER" id="PTHR42759">
    <property type="entry name" value="MOXR FAMILY PROTEIN"/>
    <property type="match status" value="1"/>
</dbReference>
<comment type="caution">
    <text evidence="5">The sequence shown here is derived from an EMBL/GenBank/DDBJ whole genome shotgun (WGS) entry which is preliminary data.</text>
</comment>
<dbReference type="GO" id="GO:0005524">
    <property type="term" value="F:ATP binding"/>
    <property type="evidence" value="ECO:0007669"/>
    <property type="project" value="UniProtKB-KW"/>
</dbReference>
<dbReference type="PANTHER" id="PTHR42759:SF1">
    <property type="entry name" value="MAGNESIUM-CHELATASE SUBUNIT CHLD"/>
    <property type="match status" value="1"/>
</dbReference>
<dbReference type="Pfam" id="PF07726">
    <property type="entry name" value="AAA_3"/>
    <property type="match status" value="1"/>
</dbReference>
<evidence type="ECO:0000313" key="5">
    <source>
        <dbReference type="EMBL" id="GAA4945177.1"/>
    </source>
</evidence>
<protein>
    <submittedName>
        <fullName evidence="5">MoxR family ATPase</fullName>
    </submittedName>
</protein>
<dbReference type="InterPro" id="IPR050764">
    <property type="entry name" value="CbbQ/NirQ/NorQ/GpvN"/>
</dbReference>
<dbReference type="EMBL" id="BAABLX010000024">
    <property type="protein sequence ID" value="GAA4945177.1"/>
    <property type="molecule type" value="Genomic_DNA"/>
</dbReference>
<keyword evidence="1" id="KW-0547">Nucleotide-binding</keyword>
<dbReference type="FunFam" id="3.40.50.300:FF:000640">
    <property type="entry name" value="MoxR family ATPase"/>
    <property type="match status" value="1"/>
</dbReference>
<dbReference type="Gene3D" id="3.40.50.300">
    <property type="entry name" value="P-loop containing nucleotide triphosphate hydrolases"/>
    <property type="match status" value="1"/>
</dbReference>
<dbReference type="InterPro" id="IPR003593">
    <property type="entry name" value="AAA+_ATPase"/>
</dbReference>
<organism evidence="5 6">
    <name type="scientific">Halioxenophilus aromaticivorans</name>
    <dbReference type="NCBI Taxonomy" id="1306992"/>
    <lineage>
        <taxon>Bacteria</taxon>
        <taxon>Pseudomonadati</taxon>
        <taxon>Pseudomonadota</taxon>
        <taxon>Gammaproteobacteria</taxon>
        <taxon>Alteromonadales</taxon>
        <taxon>Alteromonadaceae</taxon>
        <taxon>Halioxenophilus</taxon>
    </lineage>
</organism>
<dbReference type="GO" id="GO:0016887">
    <property type="term" value="F:ATP hydrolysis activity"/>
    <property type="evidence" value="ECO:0007669"/>
    <property type="project" value="InterPro"/>
</dbReference>
<evidence type="ECO:0000256" key="1">
    <source>
        <dbReference type="ARBA" id="ARBA00022741"/>
    </source>
</evidence>
<dbReference type="Proteomes" id="UP001409585">
    <property type="component" value="Unassembled WGS sequence"/>
</dbReference>
<dbReference type="SUPFAM" id="SSF52540">
    <property type="entry name" value="P-loop containing nucleoside triphosphate hydrolases"/>
    <property type="match status" value="1"/>
</dbReference>
<dbReference type="Pfam" id="PF17863">
    <property type="entry name" value="AAA_lid_2"/>
    <property type="match status" value="1"/>
</dbReference>
<dbReference type="SMART" id="SM00382">
    <property type="entry name" value="AAA"/>
    <property type="match status" value="1"/>
</dbReference>
<accession>A0AAV3U3U5</accession>
<keyword evidence="6" id="KW-1185">Reference proteome</keyword>
<reference evidence="6" key="1">
    <citation type="journal article" date="2019" name="Int. J. Syst. Evol. Microbiol.">
        <title>The Global Catalogue of Microorganisms (GCM) 10K type strain sequencing project: providing services to taxonomists for standard genome sequencing and annotation.</title>
        <authorList>
            <consortium name="The Broad Institute Genomics Platform"/>
            <consortium name="The Broad Institute Genome Sequencing Center for Infectious Disease"/>
            <person name="Wu L."/>
            <person name="Ma J."/>
        </authorList>
    </citation>
    <scope>NUCLEOTIDE SEQUENCE [LARGE SCALE GENOMIC DNA]</scope>
    <source>
        <strain evidence="6">JCM 19134</strain>
    </source>
</reference>
<dbReference type="CDD" id="cd00009">
    <property type="entry name" value="AAA"/>
    <property type="match status" value="1"/>
</dbReference>
<proteinExistence type="inferred from homology"/>
<evidence type="ECO:0000256" key="2">
    <source>
        <dbReference type="ARBA" id="ARBA00022840"/>
    </source>
</evidence>
<dbReference type="PIRSF" id="PIRSF002849">
    <property type="entry name" value="AAA_ATPase_chaperone_MoxR_prd"/>
    <property type="match status" value="1"/>
</dbReference>
<dbReference type="RefSeq" id="WP_345422605.1">
    <property type="nucleotide sequence ID" value="NZ_AP031496.1"/>
</dbReference>
<dbReference type="Gene3D" id="1.10.8.80">
    <property type="entry name" value="Magnesium chelatase subunit I, C-Terminal domain"/>
    <property type="match status" value="1"/>
</dbReference>
<sequence length="319" mass="34928">MNIDTATQLLERIQQQLNAKLIGQAKVVEQILIALLSNGHVLIEGIPGLGKTLLVRALADCFAGDFKRIQFTPDLMPADVTGHVMFDMENNRFRLRAGPVFTNLLLADEINRAPAKTQAALLEVMQERQVTLEGKARPLPQPFMVLATQNPIEQEGTYPLPEAELDRFLMKVFIDYPSFDDEVTIASLITTGQTDDQHALGQGEALLSPQDIQAMQHTAANITLDAKVTEYAVALVRATRDNPALTVGAGPRASIALLRASRAKALLRGADFVTPDDVKSMAIPVMRHRVQLSADMEIDGLSNDQILTQIFNSVDAPRT</sequence>
<dbReference type="InterPro" id="IPR041628">
    <property type="entry name" value="ChlI/MoxR_AAA_lid"/>
</dbReference>
<comment type="similarity">
    <text evidence="3">Belongs to the MoxR family.</text>
</comment>
<evidence type="ECO:0000313" key="6">
    <source>
        <dbReference type="Proteomes" id="UP001409585"/>
    </source>
</evidence>
<name>A0AAV3U3U5_9ALTE</name>